<evidence type="ECO:0000256" key="1">
    <source>
        <dbReference type="SAM" id="MobiDB-lite"/>
    </source>
</evidence>
<dbReference type="Proteomes" id="UP000499080">
    <property type="component" value="Unassembled WGS sequence"/>
</dbReference>
<evidence type="ECO:0000313" key="2">
    <source>
        <dbReference type="EMBL" id="GBM34628.1"/>
    </source>
</evidence>
<name>A0A4Y2F278_ARAVE</name>
<proteinExistence type="predicted"/>
<accession>A0A4Y2F278</accession>
<gene>
    <name evidence="2" type="ORF">AVEN_171136_1</name>
</gene>
<protein>
    <submittedName>
        <fullName evidence="2">Uncharacterized protein</fullName>
    </submittedName>
</protein>
<feature type="region of interest" description="Disordered" evidence="1">
    <location>
        <begin position="205"/>
        <end position="228"/>
    </location>
</feature>
<reference evidence="2 3" key="1">
    <citation type="journal article" date="2019" name="Sci. Rep.">
        <title>Orb-weaving spider Araneus ventricosus genome elucidates the spidroin gene catalogue.</title>
        <authorList>
            <person name="Kono N."/>
            <person name="Nakamura H."/>
            <person name="Ohtoshi R."/>
            <person name="Moran D.A.P."/>
            <person name="Shinohara A."/>
            <person name="Yoshida Y."/>
            <person name="Fujiwara M."/>
            <person name="Mori M."/>
            <person name="Tomita M."/>
            <person name="Arakawa K."/>
        </authorList>
    </citation>
    <scope>NUCLEOTIDE SEQUENCE [LARGE SCALE GENOMIC DNA]</scope>
</reference>
<sequence>MSFQRSFDSKDMALSPCHRSLQTNRDDIELANLRFPRHDSITRPSKFPDKEVRSGLFWYPLLGWRRHFFRTFITGKVTSTNPTGCTRIAPISDLESAILRFQRHDSITMPSQSPDNRYDRPYSGTPDWVRRRHFFRTLTKGKMKSTNSSGGKRIDPISNLESAILRFQRHDSITMPSQSPDNRYDRPYSGTPVWVRRRHFFRTLTKGKMKSTNSSGGKRIDPISNLES</sequence>
<comment type="caution">
    <text evidence="2">The sequence shown here is derived from an EMBL/GenBank/DDBJ whole genome shotgun (WGS) entry which is preliminary data.</text>
</comment>
<evidence type="ECO:0000313" key="3">
    <source>
        <dbReference type="Proteomes" id="UP000499080"/>
    </source>
</evidence>
<keyword evidence="3" id="KW-1185">Reference proteome</keyword>
<dbReference type="AlphaFoldDB" id="A0A4Y2F278"/>
<feature type="non-terminal residue" evidence="2">
    <location>
        <position position="228"/>
    </location>
</feature>
<dbReference type="EMBL" id="BGPR01248618">
    <property type="protein sequence ID" value="GBM34628.1"/>
    <property type="molecule type" value="Genomic_DNA"/>
</dbReference>
<organism evidence="2 3">
    <name type="scientific">Araneus ventricosus</name>
    <name type="common">Orbweaver spider</name>
    <name type="synonym">Epeira ventricosa</name>
    <dbReference type="NCBI Taxonomy" id="182803"/>
    <lineage>
        <taxon>Eukaryota</taxon>
        <taxon>Metazoa</taxon>
        <taxon>Ecdysozoa</taxon>
        <taxon>Arthropoda</taxon>
        <taxon>Chelicerata</taxon>
        <taxon>Arachnida</taxon>
        <taxon>Araneae</taxon>
        <taxon>Araneomorphae</taxon>
        <taxon>Entelegynae</taxon>
        <taxon>Araneoidea</taxon>
        <taxon>Araneidae</taxon>
        <taxon>Araneus</taxon>
    </lineage>
</organism>